<sequence>MAVAHEAAQPLPVQGEHPADHLAHTNPQSALQSHGECAMQMDGACVQLCAFSAVLSNLALPALTGARGYNAGAVPAPDTPYLAPPFQPPKA</sequence>
<reference evidence="2 3" key="1">
    <citation type="submission" date="2018-07" db="EMBL/GenBank/DDBJ databases">
        <title>Pseudomonas laoshanensis sp. nov., isolated from soil.</title>
        <authorList>
            <person name="Sun J."/>
            <person name="Yu L."/>
            <person name="Wang M."/>
            <person name="Zhang C."/>
        </authorList>
    </citation>
    <scope>NUCLEOTIDE SEQUENCE [LARGE SCALE GENOMIC DNA]</scope>
    <source>
        <strain evidence="2 3">Y22</strain>
    </source>
</reference>
<gene>
    <name evidence="2" type="ORF">DT594_05065</name>
</gene>
<dbReference type="EMBL" id="QOVF01000001">
    <property type="protein sequence ID" value="KAA0696696.1"/>
    <property type="molecule type" value="Genomic_DNA"/>
</dbReference>
<proteinExistence type="predicted"/>
<comment type="caution">
    <text evidence="2">The sequence shown here is derived from an EMBL/GenBank/DDBJ whole genome shotgun (WGS) entry which is preliminary data.</text>
</comment>
<protein>
    <submittedName>
        <fullName evidence="2">Uncharacterized protein</fullName>
    </submittedName>
</protein>
<dbReference type="Proteomes" id="UP000463138">
    <property type="component" value="Unassembled WGS sequence"/>
</dbReference>
<name>A0A7V7GWL3_9GAMM</name>
<evidence type="ECO:0000313" key="3">
    <source>
        <dbReference type="Proteomes" id="UP000463138"/>
    </source>
</evidence>
<feature type="region of interest" description="Disordered" evidence="1">
    <location>
        <begin position="1"/>
        <end position="34"/>
    </location>
</feature>
<evidence type="ECO:0000256" key="1">
    <source>
        <dbReference type="SAM" id="MobiDB-lite"/>
    </source>
</evidence>
<accession>A0A7V7GWL3</accession>
<organism evidence="2 3">
    <name type="scientific">Halopseudomonas laoshanensis</name>
    <dbReference type="NCBI Taxonomy" id="2268758"/>
    <lineage>
        <taxon>Bacteria</taxon>
        <taxon>Pseudomonadati</taxon>
        <taxon>Pseudomonadota</taxon>
        <taxon>Gammaproteobacteria</taxon>
        <taxon>Pseudomonadales</taxon>
        <taxon>Pseudomonadaceae</taxon>
        <taxon>Halopseudomonas</taxon>
    </lineage>
</organism>
<dbReference type="AlphaFoldDB" id="A0A7V7GWL3"/>
<keyword evidence="3" id="KW-1185">Reference proteome</keyword>
<evidence type="ECO:0000313" key="2">
    <source>
        <dbReference type="EMBL" id="KAA0696696.1"/>
    </source>
</evidence>